<dbReference type="PANTHER" id="PTHR24082:SF231">
    <property type="entry name" value="NUCLEAR RECEPTOR SUBFAMILY 1 GROUP I MEMBER 3"/>
    <property type="match status" value="1"/>
</dbReference>
<dbReference type="PANTHER" id="PTHR24082">
    <property type="entry name" value="NUCLEAR HORMONE RECEPTOR"/>
    <property type="match status" value="1"/>
</dbReference>
<evidence type="ECO:0000313" key="17">
    <source>
        <dbReference type="Proteomes" id="UP000314981"/>
    </source>
</evidence>
<dbReference type="Gene3D" id="3.30.50.10">
    <property type="entry name" value="Erythroid Transcription Factor GATA-1, subunit A"/>
    <property type="match status" value="1"/>
</dbReference>
<dbReference type="AlphaFoldDB" id="A0A4W2F1W5"/>
<dbReference type="GO" id="GO:0030154">
    <property type="term" value="P:cell differentiation"/>
    <property type="evidence" value="ECO:0007669"/>
    <property type="project" value="TreeGrafter"/>
</dbReference>
<reference evidence="15" key="2">
    <citation type="submission" date="2025-05" db="UniProtKB">
        <authorList>
            <consortium name="Ensembl"/>
        </authorList>
    </citation>
    <scope>IDENTIFICATION</scope>
</reference>
<dbReference type="SUPFAM" id="SSF57716">
    <property type="entry name" value="Glucocorticoid receptor-like (DNA-binding domain)"/>
    <property type="match status" value="1"/>
</dbReference>
<dbReference type="SMART" id="SM00399">
    <property type="entry name" value="ZnF_C4"/>
    <property type="match status" value="1"/>
</dbReference>
<sequence>MASGEDEPRNCAVCGDRATGYHFHALTCEGCKGFFRRTVNKSTSLTCPFAGSCEVNKAQRRHCPACRLQKCLDAGMKKDTTSSSVHPSPALARPGPSTAPAHAFCRCHHFHGTANHQVHQ</sequence>
<dbReference type="InterPro" id="IPR013088">
    <property type="entry name" value="Znf_NHR/GATA"/>
</dbReference>
<evidence type="ECO:0000256" key="13">
    <source>
        <dbReference type="ARBA" id="ARBA00023242"/>
    </source>
</evidence>
<evidence type="ECO:0000313" key="18">
    <source>
        <dbReference type="Proteomes" id="UP000429181"/>
    </source>
</evidence>
<keyword evidence="11" id="KW-0804">Transcription</keyword>
<evidence type="ECO:0000256" key="12">
    <source>
        <dbReference type="ARBA" id="ARBA00023170"/>
    </source>
</evidence>
<feature type="domain" description="Nuclear receptor" evidence="14">
    <location>
        <begin position="8"/>
        <end position="83"/>
    </location>
</feature>
<keyword evidence="13" id="KW-0539">Nucleus</keyword>
<organism evidence="15 17">
    <name type="scientific">Bos indicus x Bos taurus</name>
    <name type="common">Hybrid cattle</name>
    <dbReference type="NCBI Taxonomy" id="30522"/>
    <lineage>
        <taxon>Eukaryota</taxon>
        <taxon>Metazoa</taxon>
        <taxon>Chordata</taxon>
        <taxon>Craniata</taxon>
        <taxon>Vertebrata</taxon>
        <taxon>Euteleostomi</taxon>
        <taxon>Mammalia</taxon>
        <taxon>Eutheria</taxon>
        <taxon>Laurasiatheria</taxon>
        <taxon>Artiodactyla</taxon>
        <taxon>Ruminantia</taxon>
        <taxon>Pecora</taxon>
        <taxon>Bovidae</taxon>
        <taxon>Bovinae</taxon>
        <taxon>Bos</taxon>
    </lineage>
</organism>
<keyword evidence="4" id="KW-0597">Phosphoprotein</keyword>
<dbReference type="PRINTS" id="PR00047">
    <property type="entry name" value="STROIDFINGER"/>
</dbReference>
<dbReference type="Proteomes" id="UP000314981">
    <property type="component" value="Chromosome 3"/>
</dbReference>
<dbReference type="Pfam" id="PF00105">
    <property type="entry name" value="zf-C4"/>
    <property type="match status" value="1"/>
</dbReference>
<dbReference type="FunFam" id="3.30.50.10:FF:000030">
    <property type="entry name" value="Nuclear Hormone Receptor family"/>
    <property type="match status" value="1"/>
</dbReference>
<dbReference type="CDD" id="cd07156">
    <property type="entry name" value="NR_DBD_VDR_like"/>
    <property type="match status" value="1"/>
</dbReference>
<keyword evidence="5" id="KW-0479">Metal-binding</keyword>
<dbReference type="Ensembl" id="ENSBIXT00000041400.1">
    <property type="protein sequence ID" value="ENSBIXP00000043048.1"/>
    <property type="gene ID" value="ENSBIXG00000027112.1"/>
</dbReference>
<evidence type="ECO:0000256" key="11">
    <source>
        <dbReference type="ARBA" id="ARBA00023163"/>
    </source>
</evidence>
<dbReference type="GO" id="GO:0000122">
    <property type="term" value="P:negative regulation of transcription by RNA polymerase II"/>
    <property type="evidence" value="ECO:0007669"/>
    <property type="project" value="TreeGrafter"/>
</dbReference>
<dbReference type="PROSITE" id="PS00031">
    <property type="entry name" value="NUCLEAR_REC_DBD_1"/>
    <property type="match status" value="1"/>
</dbReference>
<gene>
    <name evidence="16" type="primary">NR1I3</name>
</gene>
<evidence type="ECO:0000259" key="14">
    <source>
        <dbReference type="PROSITE" id="PS51030"/>
    </source>
</evidence>
<keyword evidence="17" id="KW-1185">Reference proteome</keyword>
<dbReference type="Ensembl" id="ENSBIXT00005026840.1">
    <property type="protein sequence ID" value="ENSBIXP00005015809.1"/>
    <property type="gene ID" value="ENSBIXG00005019790.1"/>
</dbReference>
<dbReference type="GO" id="GO:0000978">
    <property type="term" value="F:RNA polymerase II cis-regulatory region sequence-specific DNA binding"/>
    <property type="evidence" value="ECO:0007669"/>
    <property type="project" value="TreeGrafter"/>
</dbReference>
<evidence type="ECO:0000256" key="10">
    <source>
        <dbReference type="ARBA" id="ARBA00023159"/>
    </source>
</evidence>
<keyword evidence="6" id="KW-0863">Zinc-finger</keyword>
<evidence type="ECO:0000313" key="15">
    <source>
        <dbReference type="Ensembl" id="ENSBIXP00000043048.1"/>
    </source>
</evidence>
<dbReference type="GO" id="GO:0005737">
    <property type="term" value="C:cytoplasm"/>
    <property type="evidence" value="ECO:0007669"/>
    <property type="project" value="UniProtKB-SubCell"/>
</dbReference>
<dbReference type="GO" id="GO:0008270">
    <property type="term" value="F:zinc ion binding"/>
    <property type="evidence" value="ECO:0007669"/>
    <property type="project" value="UniProtKB-KW"/>
</dbReference>
<dbReference type="InterPro" id="IPR001628">
    <property type="entry name" value="Znf_hrmn_rcpt"/>
</dbReference>
<comment type="similarity">
    <text evidence="2">Belongs to the nuclear hormone receptor family.</text>
</comment>
<dbReference type="GO" id="GO:0004879">
    <property type="term" value="F:nuclear receptor activity"/>
    <property type="evidence" value="ECO:0007669"/>
    <property type="project" value="TreeGrafter"/>
</dbReference>
<comment type="subcellular location">
    <subcellularLocation>
        <location evidence="1">Cytoplasm</location>
    </subcellularLocation>
</comment>
<keyword evidence="7" id="KW-0862">Zinc</keyword>
<keyword evidence="3" id="KW-0963">Cytoplasm</keyword>
<accession>A0A4W2F1W5</accession>
<evidence type="ECO:0000256" key="4">
    <source>
        <dbReference type="ARBA" id="ARBA00022553"/>
    </source>
</evidence>
<evidence type="ECO:0000256" key="3">
    <source>
        <dbReference type="ARBA" id="ARBA00022490"/>
    </source>
</evidence>
<evidence type="ECO:0000313" key="16">
    <source>
        <dbReference type="Ensembl" id="ENSBIXP00005015809.1"/>
    </source>
</evidence>
<evidence type="ECO:0000256" key="8">
    <source>
        <dbReference type="ARBA" id="ARBA00023015"/>
    </source>
</evidence>
<keyword evidence="10" id="KW-0010">Activator</keyword>
<evidence type="ECO:0000256" key="5">
    <source>
        <dbReference type="ARBA" id="ARBA00022723"/>
    </source>
</evidence>
<evidence type="ECO:0000256" key="1">
    <source>
        <dbReference type="ARBA" id="ARBA00004496"/>
    </source>
</evidence>
<dbReference type="PROSITE" id="PS51030">
    <property type="entry name" value="NUCLEAR_REC_DBD_2"/>
    <property type="match status" value="1"/>
</dbReference>
<name>A0A4W2F1W5_BOBOX</name>
<evidence type="ECO:0000256" key="6">
    <source>
        <dbReference type="ARBA" id="ARBA00022771"/>
    </source>
</evidence>
<keyword evidence="8" id="KW-0805">Transcription regulation</keyword>
<evidence type="ECO:0000256" key="7">
    <source>
        <dbReference type="ARBA" id="ARBA00022833"/>
    </source>
</evidence>
<evidence type="ECO:0000256" key="2">
    <source>
        <dbReference type="ARBA" id="ARBA00005993"/>
    </source>
</evidence>
<keyword evidence="12" id="KW-0675">Receptor</keyword>
<dbReference type="InterPro" id="IPR050234">
    <property type="entry name" value="Nuclear_hormone_rcpt_NR1"/>
</dbReference>
<protein>
    <submittedName>
        <fullName evidence="15">Nuclear receptor subfamily 1 group I member 3</fullName>
    </submittedName>
</protein>
<proteinExistence type="inferred from homology"/>
<dbReference type="GeneTree" id="ENSGT00940000160641"/>
<evidence type="ECO:0000256" key="9">
    <source>
        <dbReference type="ARBA" id="ARBA00023125"/>
    </source>
</evidence>
<dbReference type="Proteomes" id="UP000429181">
    <property type="component" value="Chromosome 3"/>
</dbReference>
<keyword evidence="9" id="KW-0238">DNA-binding</keyword>
<reference evidence="17 18" key="1">
    <citation type="submission" date="2018-11" db="EMBL/GenBank/DDBJ databases">
        <title>Haplotype-resolved cattle genomes.</title>
        <authorList>
            <person name="Low W.Y."/>
            <person name="Tearle R."/>
            <person name="Bickhart D.M."/>
            <person name="Rosen B.D."/>
            <person name="Koren S."/>
            <person name="Rhie A."/>
            <person name="Hiendleder S."/>
            <person name="Phillippy A.M."/>
            <person name="Smith T.P.L."/>
            <person name="Williams J.L."/>
        </authorList>
    </citation>
    <scope>NUCLEOTIDE SEQUENCE [LARGE SCALE GENOMIC DNA]</scope>
</reference>
<dbReference type="GO" id="GO:0045944">
    <property type="term" value="P:positive regulation of transcription by RNA polymerase II"/>
    <property type="evidence" value="ECO:0007669"/>
    <property type="project" value="TreeGrafter"/>
</dbReference>